<keyword evidence="2" id="KW-1185">Reference proteome</keyword>
<organism evidence="1 2">
    <name type="scientific">Sphaerulina musiva (strain SO2202)</name>
    <name type="common">Poplar stem canker fungus</name>
    <name type="synonym">Septoria musiva</name>
    <dbReference type="NCBI Taxonomy" id="692275"/>
    <lineage>
        <taxon>Eukaryota</taxon>
        <taxon>Fungi</taxon>
        <taxon>Dikarya</taxon>
        <taxon>Ascomycota</taxon>
        <taxon>Pezizomycotina</taxon>
        <taxon>Dothideomycetes</taxon>
        <taxon>Dothideomycetidae</taxon>
        <taxon>Mycosphaerellales</taxon>
        <taxon>Mycosphaerellaceae</taxon>
        <taxon>Sphaerulina</taxon>
    </lineage>
</organism>
<evidence type="ECO:0000313" key="2">
    <source>
        <dbReference type="Proteomes" id="UP000016931"/>
    </source>
</evidence>
<name>N1QMR4_SPHMS</name>
<evidence type="ECO:0000313" key="1">
    <source>
        <dbReference type="EMBL" id="EMF16809.1"/>
    </source>
</evidence>
<dbReference type="EMBL" id="KB456260">
    <property type="protein sequence ID" value="EMF16809.1"/>
    <property type="molecule type" value="Genomic_DNA"/>
</dbReference>
<dbReference type="RefSeq" id="XP_016764930.1">
    <property type="nucleotide sequence ID" value="XM_016908549.1"/>
</dbReference>
<dbReference type="AlphaFoldDB" id="N1QMR4"/>
<dbReference type="GeneID" id="27905686"/>
<reference evidence="1 2" key="1">
    <citation type="journal article" date="2012" name="PLoS Pathog.">
        <title>Diverse lifestyles and strategies of plant pathogenesis encoded in the genomes of eighteen Dothideomycetes fungi.</title>
        <authorList>
            <person name="Ohm R.A."/>
            <person name="Feau N."/>
            <person name="Henrissat B."/>
            <person name="Schoch C.L."/>
            <person name="Horwitz B.A."/>
            <person name="Barry K.W."/>
            <person name="Condon B.J."/>
            <person name="Copeland A.C."/>
            <person name="Dhillon B."/>
            <person name="Glaser F."/>
            <person name="Hesse C.N."/>
            <person name="Kosti I."/>
            <person name="LaButti K."/>
            <person name="Lindquist E.A."/>
            <person name="Lucas S."/>
            <person name="Salamov A.A."/>
            <person name="Bradshaw R.E."/>
            <person name="Ciuffetti L."/>
            <person name="Hamelin R.C."/>
            <person name="Kema G.H.J."/>
            <person name="Lawrence C."/>
            <person name="Scott J.A."/>
            <person name="Spatafora J.W."/>
            <person name="Turgeon B.G."/>
            <person name="de Wit P.J.G.M."/>
            <person name="Zhong S."/>
            <person name="Goodwin S.B."/>
            <person name="Grigoriev I.V."/>
        </authorList>
    </citation>
    <scope>NUCLEOTIDE SEQUENCE [LARGE SCALE GENOMIC DNA]</scope>
    <source>
        <strain evidence="1 2">SO2202</strain>
    </source>
</reference>
<gene>
    <name evidence="1" type="ORF">SEPMUDRAFT_33737</name>
</gene>
<protein>
    <submittedName>
        <fullName evidence="1">Uncharacterized protein</fullName>
    </submittedName>
</protein>
<dbReference type="Proteomes" id="UP000016931">
    <property type="component" value="Unassembled WGS sequence"/>
</dbReference>
<sequence>MRAVTILEKLSTTPQQHPDCCCSLSLTLLDILIGELLPCQHAPIFSCGAGTGLLEQLIMDRSHGSIDIYGVEVPSCVNKYLSDERMLRVHHDREVHESALRAAVLIFCYPRSLLLVERYLYRYLLSLLSTTVVTRTPTLQKLIVLTHRDDYPSLRALLVPFFDQLSIVSNSGLPDFEVLAVATHMKKKEEEEEKEEEGVVAS</sequence>
<proteinExistence type="predicted"/>
<dbReference type="eggNOG" id="ENOG502SSHC">
    <property type="taxonomic scope" value="Eukaryota"/>
</dbReference>
<accession>N1QMR4</accession>
<dbReference type="OrthoDB" id="2151982at2759"/>
<dbReference type="HOGENOM" id="CLU_098343_0_0_1"/>